<dbReference type="AlphaFoldDB" id="A0A9W4T1I2"/>
<feature type="coiled-coil region" evidence="1">
    <location>
        <begin position="22"/>
        <end position="63"/>
    </location>
</feature>
<evidence type="ECO:0000313" key="4">
    <source>
        <dbReference type="Proteomes" id="UP001153678"/>
    </source>
</evidence>
<organism evidence="3 4">
    <name type="scientific">Funneliformis geosporum</name>
    <dbReference type="NCBI Taxonomy" id="1117311"/>
    <lineage>
        <taxon>Eukaryota</taxon>
        <taxon>Fungi</taxon>
        <taxon>Fungi incertae sedis</taxon>
        <taxon>Mucoromycota</taxon>
        <taxon>Glomeromycotina</taxon>
        <taxon>Glomeromycetes</taxon>
        <taxon>Glomerales</taxon>
        <taxon>Glomeraceae</taxon>
        <taxon>Funneliformis</taxon>
    </lineage>
</organism>
<evidence type="ECO:0000256" key="1">
    <source>
        <dbReference type="SAM" id="Coils"/>
    </source>
</evidence>
<evidence type="ECO:0000313" key="3">
    <source>
        <dbReference type="EMBL" id="CAI2188809.1"/>
    </source>
</evidence>
<sequence length="682" mass="77600">MNKKECQICHGTTHETANCIKIDKREEKLKEKKEKLETIQEVLEEDKKTIERLEQEKEERIIRDKNYSAEIANNRFICYYCLKKLSCQEMLACILNDEEGKMHCGQVFKNLEEFIKHLENCSNIPHSKIHTSIIQRCEKCKKIIVESDYFEQDLPHDCQSEQKEEKKVIEKYIKENNIKNIRLLSNGELEIEYNDGNIKITKPNEPILSQIKNKMIRDGQQIINQEQLQENNLSNKFTSSKSLIIFIGVGELKGLYVFDIKPLTLEQIKNIENSCFLCPNNASDDNYVIPNASSRQTRHTNGKFDRPLVTDHIMERTNESNIGLAELAIFVMPQDNGVDSKIPCQETAFIPEEYLTENFNTNHYLSNHGRYLVKILGEEAGEVKGINVNKSLSYYNDILTVNINEGSTIIAAVSIGIAVGSGGVTTVGALGATARAGKINWHIFNDYFPLHNDETVQLIPNIGSFGASGINLFGDLNGWVKLSDKCAINSANRVIDFLRKNKVFIYSENPPEKKYLNLGSYSYEPIPTQKFKPSSITITPQMRQGINPLNNWGGKPPSSNFGSGGNPPPMPNLTVKAPIYQPTEQVSGFLQPKQLRREGITAPVHSNIPTIKKDPLNTSDLRERQQERIRLQQQEAQRQQLKPKIREGFTTQTQQTPAEQTFIPDIPEETIETTKERKKITE</sequence>
<keyword evidence="4" id="KW-1185">Reference proteome</keyword>
<reference evidence="3" key="1">
    <citation type="submission" date="2022-08" db="EMBL/GenBank/DDBJ databases">
        <authorList>
            <person name="Kallberg Y."/>
            <person name="Tangrot J."/>
            <person name="Rosling A."/>
        </authorList>
    </citation>
    <scope>NUCLEOTIDE SEQUENCE</scope>
    <source>
        <strain evidence="3">Wild A</strain>
    </source>
</reference>
<feature type="compositionally biased region" description="Low complexity" evidence="2">
    <location>
        <begin position="631"/>
        <end position="640"/>
    </location>
</feature>
<protein>
    <submittedName>
        <fullName evidence="3">11269_t:CDS:1</fullName>
    </submittedName>
</protein>
<keyword evidence="1" id="KW-0175">Coiled coil</keyword>
<evidence type="ECO:0000256" key="2">
    <source>
        <dbReference type="SAM" id="MobiDB-lite"/>
    </source>
</evidence>
<dbReference type="EMBL" id="CAMKVN010005419">
    <property type="protein sequence ID" value="CAI2188809.1"/>
    <property type="molecule type" value="Genomic_DNA"/>
</dbReference>
<feature type="compositionally biased region" description="Basic and acidic residues" evidence="2">
    <location>
        <begin position="672"/>
        <end position="682"/>
    </location>
</feature>
<name>A0A9W4T1I2_9GLOM</name>
<feature type="region of interest" description="Disordered" evidence="2">
    <location>
        <begin position="631"/>
        <end position="682"/>
    </location>
</feature>
<accession>A0A9W4T1I2</accession>
<proteinExistence type="predicted"/>
<gene>
    <name evidence="3" type="ORF">FWILDA_LOCUS13766</name>
</gene>
<comment type="caution">
    <text evidence="3">The sequence shown here is derived from an EMBL/GenBank/DDBJ whole genome shotgun (WGS) entry which is preliminary data.</text>
</comment>
<dbReference type="Proteomes" id="UP001153678">
    <property type="component" value="Unassembled WGS sequence"/>
</dbReference>